<keyword evidence="4 8" id="KW-0547">Nucleotide-binding</keyword>
<protein>
    <recommendedName>
        <fullName evidence="8 10">NH(3)-dependent NAD(+) synthetase</fullName>
        <ecNumber evidence="8 10">6.3.1.5</ecNumber>
    </recommendedName>
</protein>
<dbReference type="Gene3D" id="3.40.50.620">
    <property type="entry name" value="HUPs"/>
    <property type="match status" value="1"/>
</dbReference>
<dbReference type="InterPro" id="IPR014729">
    <property type="entry name" value="Rossmann-like_a/b/a_fold"/>
</dbReference>
<dbReference type="FunFam" id="3.40.50.620:FF:000106">
    <property type="entry name" value="Glutamine-dependent NAD(+) synthetase"/>
    <property type="match status" value="1"/>
</dbReference>
<evidence type="ECO:0000313" key="12">
    <source>
        <dbReference type="EMBL" id="HEU97342.1"/>
    </source>
</evidence>
<proteinExistence type="inferred from homology"/>
<dbReference type="Pfam" id="PF02540">
    <property type="entry name" value="NAD_synthase"/>
    <property type="match status" value="1"/>
</dbReference>
<dbReference type="UniPathway" id="UPA00253">
    <property type="reaction ID" value="UER00333"/>
</dbReference>
<dbReference type="InterPro" id="IPR022310">
    <property type="entry name" value="NAD/GMP_synthase"/>
</dbReference>
<feature type="binding site" evidence="8">
    <location>
        <position position="149"/>
    </location>
    <ligand>
        <name>Mg(2+)</name>
        <dbReference type="ChEBI" id="CHEBI:18420"/>
    </ligand>
</feature>
<dbReference type="CDD" id="cd00553">
    <property type="entry name" value="NAD_synthase"/>
    <property type="match status" value="1"/>
</dbReference>
<dbReference type="PANTHER" id="PTHR23090:SF9">
    <property type="entry name" value="GLUTAMINE-DEPENDENT NAD(+) SYNTHETASE"/>
    <property type="match status" value="1"/>
</dbReference>
<reference evidence="12" key="1">
    <citation type="journal article" date="2020" name="mSystems">
        <title>Genome- and Community-Level Interaction Insights into Carbon Utilization and Element Cycling Functions of Hydrothermarchaeota in Hydrothermal Sediment.</title>
        <authorList>
            <person name="Zhou Z."/>
            <person name="Liu Y."/>
            <person name="Xu W."/>
            <person name="Pan J."/>
            <person name="Luo Z.H."/>
            <person name="Li M."/>
        </authorList>
    </citation>
    <scope>NUCLEOTIDE SEQUENCE [LARGE SCALE GENOMIC DNA]</scope>
    <source>
        <strain evidence="12">SpSt-1259</strain>
    </source>
</reference>
<evidence type="ECO:0000256" key="2">
    <source>
        <dbReference type="ARBA" id="ARBA00022598"/>
    </source>
</evidence>
<dbReference type="PANTHER" id="PTHR23090">
    <property type="entry name" value="NH 3 /GLUTAMINE-DEPENDENT NAD + SYNTHETASE"/>
    <property type="match status" value="1"/>
</dbReference>
<comment type="function">
    <text evidence="8">Catalyzes the ATP-dependent amidation of deamido-NAD to form NAD. Uses ammonia as a nitrogen source.</text>
</comment>
<evidence type="ECO:0000256" key="5">
    <source>
        <dbReference type="ARBA" id="ARBA00022840"/>
    </source>
</evidence>
<comment type="catalytic activity">
    <reaction evidence="8 10">
        <text>deamido-NAD(+) + NH4(+) + ATP = AMP + diphosphate + NAD(+) + H(+)</text>
        <dbReference type="Rhea" id="RHEA:21188"/>
        <dbReference type="ChEBI" id="CHEBI:15378"/>
        <dbReference type="ChEBI" id="CHEBI:28938"/>
        <dbReference type="ChEBI" id="CHEBI:30616"/>
        <dbReference type="ChEBI" id="CHEBI:33019"/>
        <dbReference type="ChEBI" id="CHEBI:57540"/>
        <dbReference type="ChEBI" id="CHEBI:58437"/>
        <dbReference type="ChEBI" id="CHEBI:456215"/>
        <dbReference type="EC" id="6.3.1.5"/>
    </reaction>
</comment>
<dbReference type="GO" id="GO:0009435">
    <property type="term" value="P:NAD+ biosynthetic process"/>
    <property type="evidence" value="ECO:0007669"/>
    <property type="project" value="UniProtKB-UniRule"/>
</dbReference>
<feature type="binding site" evidence="8">
    <location>
        <begin position="38"/>
        <end position="45"/>
    </location>
    <ligand>
        <name>ATP</name>
        <dbReference type="ChEBI" id="CHEBI:30616"/>
    </ligand>
</feature>
<evidence type="ECO:0000256" key="10">
    <source>
        <dbReference type="RuleBase" id="RU003812"/>
    </source>
</evidence>
<evidence type="ECO:0000256" key="7">
    <source>
        <dbReference type="ARBA" id="ARBA00023027"/>
    </source>
</evidence>
<evidence type="ECO:0000256" key="8">
    <source>
        <dbReference type="HAMAP-Rule" id="MF_00193"/>
    </source>
</evidence>
<keyword evidence="5 8" id="KW-0067">ATP-binding</keyword>
<feature type="binding site" evidence="8">
    <location>
        <position position="44"/>
    </location>
    <ligand>
        <name>Mg(2+)</name>
        <dbReference type="ChEBI" id="CHEBI:18420"/>
    </ligand>
</feature>
<keyword evidence="6 8" id="KW-0460">Magnesium</keyword>
<comment type="subunit">
    <text evidence="8">Homodimer.</text>
</comment>
<keyword evidence="7 8" id="KW-0520">NAD</keyword>
<name>A0A7C2UIT4_9CREN</name>
<feature type="binding site" description="in other chain" evidence="8">
    <location>
        <begin position="255"/>
        <end position="256"/>
    </location>
    <ligand>
        <name>deamido-NAD(+)</name>
        <dbReference type="ChEBI" id="CHEBI:58437"/>
        <note>ligand shared between two neighboring subunits</note>
    </ligand>
</feature>
<comment type="caution">
    <text evidence="12">The sequence shown here is derived from an EMBL/GenBank/DDBJ whole genome shotgun (WGS) entry which is preliminary data.</text>
</comment>
<feature type="binding site" evidence="8">
    <location>
        <position position="164"/>
    </location>
    <ligand>
        <name>deamido-NAD(+)</name>
        <dbReference type="ChEBI" id="CHEBI:58437"/>
        <note>ligand shared between two neighboring subunits</note>
    </ligand>
</feature>
<evidence type="ECO:0000256" key="4">
    <source>
        <dbReference type="ARBA" id="ARBA00022741"/>
    </source>
</evidence>
<dbReference type="HAMAP" id="MF_00193">
    <property type="entry name" value="NadE_ammonia_dep"/>
    <property type="match status" value="1"/>
</dbReference>
<feature type="binding site" evidence="8">
    <location>
        <position position="173"/>
    </location>
    <ligand>
        <name>ATP</name>
        <dbReference type="ChEBI" id="CHEBI:30616"/>
    </ligand>
</feature>
<dbReference type="AlphaFoldDB" id="A0A7C2UIT4"/>
<comment type="similarity">
    <text evidence="1 8 9">Belongs to the NAD synthetase family.</text>
</comment>
<evidence type="ECO:0000256" key="6">
    <source>
        <dbReference type="ARBA" id="ARBA00022842"/>
    </source>
</evidence>
<dbReference type="NCBIfam" id="NF010587">
    <property type="entry name" value="PRK13980.1"/>
    <property type="match status" value="1"/>
</dbReference>
<dbReference type="GO" id="GO:0005737">
    <property type="term" value="C:cytoplasm"/>
    <property type="evidence" value="ECO:0007669"/>
    <property type="project" value="InterPro"/>
</dbReference>
<dbReference type="EC" id="6.3.1.5" evidence="8 10"/>
<feature type="binding site" evidence="8">
    <location>
        <position position="195"/>
    </location>
    <ligand>
        <name>ATP</name>
        <dbReference type="ChEBI" id="CHEBI:30616"/>
    </ligand>
</feature>
<keyword evidence="3 8" id="KW-0479">Metal-binding</keyword>
<organism evidence="12">
    <name type="scientific">Fervidicoccus fontis</name>
    <dbReference type="NCBI Taxonomy" id="683846"/>
    <lineage>
        <taxon>Archaea</taxon>
        <taxon>Thermoproteota</taxon>
        <taxon>Thermoprotei</taxon>
        <taxon>Fervidicoccales</taxon>
        <taxon>Fervidicoccaceae</taxon>
        <taxon>Fervidicoccus</taxon>
    </lineage>
</organism>
<dbReference type="NCBIfam" id="TIGR00552">
    <property type="entry name" value="nadE"/>
    <property type="match status" value="1"/>
</dbReference>
<dbReference type="InterPro" id="IPR003694">
    <property type="entry name" value="NAD_synthase"/>
</dbReference>
<dbReference type="GO" id="GO:0008795">
    <property type="term" value="F:NAD+ synthase activity"/>
    <property type="evidence" value="ECO:0007669"/>
    <property type="project" value="UniProtKB-UniRule"/>
</dbReference>
<comment type="pathway">
    <text evidence="8">Cofactor biosynthesis; NAD(+) biosynthesis; NAD(+) from deamido-NAD(+) (ammonia route): step 1/1.</text>
</comment>
<comment type="caution">
    <text evidence="8">Lacks conserved residue(s) required for the propagation of feature annotation.</text>
</comment>
<accession>A0A7C2UIT4</accession>
<gene>
    <name evidence="8" type="primary">nadE</name>
    <name evidence="12" type="ORF">ENO36_00600</name>
</gene>
<dbReference type="InterPro" id="IPR022926">
    <property type="entry name" value="NH(3)-dep_NAD(+)_synth"/>
</dbReference>
<sequence>MQESAAPPDLDYVQSAERIASCVREYLEVSGAKGYVLGISGGLDSALTSYLLVKGVGKDRVFGLILPEKETDSRDIEDARLVAESLGIRYVVSDITGAVEHILNMFGDTYETADRNAKGNVKARIRMVSLYYYANTRNLLVAASSDRSEFLLGYFTKWGDGAGDVYPIISLYKTQARKMARAIGIPERIAGKPSSPGLWPGQSAEGELGMSYDEIDRILYMLVDKQEPIEESSRILGIPRERVEAVWRRVLANSHKRFKLQSCGV</sequence>
<evidence type="ECO:0000256" key="9">
    <source>
        <dbReference type="RuleBase" id="RU003811"/>
    </source>
</evidence>
<dbReference type="GO" id="GO:0003952">
    <property type="term" value="F:NAD+ synthase (glutamine-hydrolyzing) activity"/>
    <property type="evidence" value="ECO:0007669"/>
    <property type="project" value="InterPro"/>
</dbReference>
<feature type="domain" description="NAD/GMP synthase" evidence="11">
    <location>
        <begin position="17"/>
        <end position="257"/>
    </location>
</feature>
<feature type="binding site" description="in other chain" evidence="8">
    <location>
        <position position="124"/>
    </location>
    <ligand>
        <name>deamido-NAD(+)</name>
        <dbReference type="ChEBI" id="CHEBI:58437"/>
        <note>ligand shared between two neighboring subunits</note>
    </ligand>
</feature>
<dbReference type="GO" id="GO:0005524">
    <property type="term" value="F:ATP binding"/>
    <property type="evidence" value="ECO:0007669"/>
    <property type="project" value="UniProtKB-UniRule"/>
</dbReference>
<dbReference type="Proteomes" id="UP000885664">
    <property type="component" value="Unassembled WGS sequence"/>
</dbReference>
<feature type="binding site" description="in other chain" evidence="8">
    <location>
        <position position="157"/>
    </location>
    <ligand>
        <name>deamido-NAD(+)</name>
        <dbReference type="ChEBI" id="CHEBI:58437"/>
        <note>ligand shared between two neighboring subunits</note>
    </ligand>
</feature>
<dbReference type="SUPFAM" id="SSF52402">
    <property type="entry name" value="Adenine nucleotide alpha hydrolases-like"/>
    <property type="match status" value="1"/>
</dbReference>
<dbReference type="GO" id="GO:0046872">
    <property type="term" value="F:metal ion binding"/>
    <property type="evidence" value="ECO:0007669"/>
    <property type="project" value="UniProtKB-KW"/>
</dbReference>
<keyword evidence="2 8" id="KW-0436">Ligase</keyword>
<evidence type="ECO:0000256" key="3">
    <source>
        <dbReference type="ARBA" id="ARBA00022723"/>
    </source>
</evidence>
<evidence type="ECO:0000256" key="1">
    <source>
        <dbReference type="ARBA" id="ARBA00005859"/>
    </source>
</evidence>
<dbReference type="GO" id="GO:0004359">
    <property type="term" value="F:glutaminase activity"/>
    <property type="evidence" value="ECO:0007669"/>
    <property type="project" value="InterPro"/>
</dbReference>
<evidence type="ECO:0000259" key="11">
    <source>
        <dbReference type="Pfam" id="PF02540"/>
    </source>
</evidence>
<dbReference type="EMBL" id="DSFE01000015">
    <property type="protein sequence ID" value="HEU97342.1"/>
    <property type="molecule type" value="Genomic_DNA"/>
</dbReference>